<protein>
    <recommendedName>
        <fullName evidence="2">histidine kinase</fullName>
        <ecNumber evidence="2">2.7.13.3</ecNumber>
    </recommendedName>
</protein>
<dbReference type="Pfam" id="PF02518">
    <property type="entry name" value="HATPase_c"/>
    <property type="match status" value="1"/>
</dbReference>
<dbReference type="PANTHER" id="PTHR43065:SF50">
    <property type="entry name" value="HISTIDINE KINASE"/>
    <property type="match status" value="1"/>
</dbReference>
<name>A0A095SJJ1_9GAMM</name>
<dbReference type="PROSITE" id="PS50113">
    <property type="entry name" value="PAC"/>
    <property type="match status" value="1"/>
</dbReference>
<dbReference type="Gene3D" id="3.30.565.10">
    <property type="entry name" value="Histidine kinase-like ATPase, C-terminal domain"/>
    <property type="match status" value="1"/>
</dbReference>
<dbReference type="OrthoDB" id="1931120at2"/>
<dbReference type="CDD" id="cd00082">
    <property type="entry name" value="HisKA"/>
    <property type="match status" value="1"/>
</dbReference>
<evidence type="ECO:0000259" key="7">
    <source>
        <dbReference type="PROSITE" id="PS50112"/>
    </source>
</evidence>
<dbReference type="InterPro" id="IPR004358">
    <property type="entry name" value="Sig_transdc_His_kin-like_C"/>
</dbReference>
<comment type="caution">
    <text evidence="9">The sequence shown here is derived from an EMBL/GenBank/DDBJ whole genome shotgun (WGS) entry which is preliminary data.</text>
</comment>
<dbReference type="GO" id="GO:0000155">
    <property type="term" value="F:phosphorelay sensor kinase activity"/>
    <property type="evidence" value="ECO:0007669"/>
    <property type="project" value="InterPro"/>
</dbReference>
<keyword evidence="5" id="KW-1133">Transmembrane helix</keyword>
<keyword evidence="9" id="KW-0808">Transferase</keyword>
<dbReference type="AlphaFoldDB" id="A0A095SJJ1"/>
<dbReference type="InterPro" id="IPR003594">
    <property type="entry name" value="HATPase_dom"/>
</dbReference>
<dbReference type="PROSITE" id="PS50109">
    <property type="entry name" value="HIS_KIN"/>
    <property type="match status" value="1"/>
</dbReference>
<keyword evidence="10" id="KW-1185">Reference proteome</keyword>
<dbReference type="Proteomes" id="UP000029444">
    <property type="component" value="Unassembled WGS sequence"/>
</dbReference>
<dbReference type="InterPro" id="IPR036890">
    <property type="entry name" value="HATPase_C_sf"/>
</dbReference>
<dbReference type="PATRIC" id="fig|1177154.3.peg.2145"/>
<dbReference type="PRINTS" id="PR00344">
    <property type="entry name" value="BCTRLSENSOR"/>
</dbReference>
<dbReference type="InterPro" id="IPR005467">
    <property type="entry name" value="His_kinase_dom"/>
</dbReference>
<feature type="compositionally biased region" description="Polar residues" evidence="4">
    <location>
        <begin position="458"/>
        <end position="473"/>
    </location>
</feature>
<evidence type="ECO:0000256" key="2">
    <source>
        <dbReference type="ARBA" id="ARBA00012438"/>
    </source>
</evidence>
<keyword evidence="5" id="KW-0472">Membrane</keyword>
<dbReference type="SMART" id="SM00086">
    <property type="entry name" value="PAC"/>
    <property type="match status" value="1"/>
</dbReference>
<feature type="region of interest" description="Disordered" evidence="4">
    <location>
        <begin position="458"/>
        <end position="486"/>
    </location>
</feature>
<evidence type="ECO:0000313" key="10">
    <source>
        <dbReference type="Proteomes" id="UP000029444"/>
    </source>
</evidence>
<evidence type="ECO:0000256" key="1">
    <source>
        <dbReference type="ARBA" id="ARBA00000085"/>
    </source>
</evidence>
<accession>A0A095SJJ1</accession>
<dbReference type="NCBIfam" id="TIGR00229">
    <property type="entry name" value="sensory_box"/>
    <property type="match status" value="1"/>
</dbReference>
<feature type="domain" description="PAC" evidence="8">
    <location>
        <begin position="151"/>
        <end position="203"/>
    </location>
</feature>
<evidence type="ECO:0000259" key="6">
    <source>
        <dbReference type="PROSITE" id="PS50109"/>
    </source>
</evidence>
<dbReference type="InterPro" id="IPR003661">
    <property type="entry name" value="HisK_dim/P_dom"/>
</dbReference>
<evidence type="ECO:0000256" key="3">
    <source>
        <dbReference type="ARBA" id="ARBA00022553"/>
    </source>
</evidence>
<dbReference type="CDD" id="cd00130">
    <property type="entry name" value="PAS"/>
    <property type="match status" value="1"/>
</dbReference>
<feature type="domain" description="Histidine kinase" evidence="6">
    <location>
        <begin position="234"/>
        <end position="479"/>
    </location>
</feature>
<evidence type="ECO:0000313" key="9">
    <source>
        <dbReference type="EMBL" id="KGD64742.1"/>
    </source>
</evidence>
<organism evidence="9 10">
    <name type="scientific">Alcanivorax nanhaiticus</name>
    <dbReference type="NCBI Taxonomy" id="1177154"/>
    <lineage>
        <taxon>Bacteria</taxon>
        <taxon>Pseudomonadati</taxon>
        <taxon>Pseudomonadota</taxon>
        <taxon>Gammaproteobacteria</taxon>
        <taxon>Oceanospirillales</taxon>
        <taxon>Alcanivoracaceae</taxon>
        <taxon>Alcanivorax</taxon>
    </lineage>
</organism>
<dbReference type="STRING" id="1177154.Y5S_02108"/>
<evidence type="ECO:0000256" key="4">
    <source>
        <dbReference type="SAM" id="MobiDB-lite"/>
    </source>
</evidence>
<dbReference type="RefSeq" id="WP_035232868.1">
    <property type="nucleotide sequence ID" value="NZ_ARXV01000007.1"/>
</dbReference>
<dbReference type="EMBL" id="ARXV01000007">
    <property type="protein sequence ID" value="KGD64742.1"/>
    <property type="molecule type" value="Genomic_DNA"/>
</dbReference>
<dbReference type="SMART" id="SM00387">
    <property type="entry name" value="HATPase_c"/>
    <property type="match status" value="1"/>
</dbReference>
<dbReference type="Gene3D" id="1.10.287.130">
    <property type="match status" value="1"/>
</dbReference>
<dbReference type="InterPro" id="IPR001610">
    <property type="entry name" value="PAC"/>
</dbReference>
<keyword evidence="9" id="KW-0418">Kinase</keyword>
<dbReference type="Gene3D" id="3.30.450.20">
    <property type="entry name" value="PAS domain"/>
    <property type="match status" value="1"/>
</dbReference>
<reference evidence="9 10" key="1">
    <citation type="submission" date="2012-09" db="EMBL/GenBank/DDBJ databases">
        <title>Genome Sequence of alkane-degrading Bacterium Alcanivorax sp. 19-m-6.</title>
        <authorList>
            <person name="Lai Q."/>
            <person name="Shao Z."/>
        </authorList>
    </citation>
    <scope>NUCLEOTIDE SEQUENCE [LARGE SCALE GENOMIC DNA]</scope>
    <source>
        <strain evidence="9 10">19-m-6</strain>
    </source>
</reference>
<dbReference type="InterPro" id="IPR035965">
    <property type="entry name" value="PAS-like_dom_sf"/>
</dbReference>
<dbReference type="eggNOG" id="COG4191">
    <property type="taxonomic scope" value="Bacteria"/>
</dbReference>
<dbReference type="SUPFAM" id="SSF55874">
    <property type="entry name" value="ATPase domain of HSP90 chaperone/DNA topoisomerase II/histidine kinase"/>
    <property type="match status" value="1"/>
</dbReference>
<feature type="domain" description="PAS" evidence="7">
    <location>
        <begin position="92"/>
        <end position="122"/>
    </location>
</feature>
<dbReference type="PROSITE" id="PS50112">
    <property type="entry name" value="PAS"/>
    <property type="match status" value="1"/>
</dbReference>
<dbReference type="SUPFAM" id="SSF55785">
    <property type="entry name" value="PYP-like sensor domain (PAS domain)"/>
    <property type="match status" value="1"/>
</dbReference>
<dbReference type="InterPro" id="IPR000700">
    <property type="entry name" value="PAS-assoc_C"/>
</dbReference>
<dbReference type="PANTHER" id="PTHR43065">
    <property type="entry name" value="SENSOR HISTIDINE KINASE"/>
    <property type="match status" value="1"/>
</dbReference>
<keyword evidence="3" id="KW-0597">Phosphoprotein</keyword>
<gene>
    <name evidence="9" type="ORF">Y5S_02108</name>
</gene>
<dbReference type="Pfam" id="PF13426">
    <property type="entry name" value="PAS_9"/>
    <property type="match status" value="1"/>
</dbReference>
<sequence length="486" mass="54271">METIWASSDIMGIEAQGLFLIASTLILLIIIFFLYKTYRTSMNVEARLSEFSSLTNDTFGRRLRLIEVNADEHKLNKQALGPLGRIIDEYCVLTTNRDGMITFANGKFLSLSGFSFQQLIGKPEAVNHPAADMLPSGAGVMQCERALSGVWNGEVCNRRPDGSVYWMNMFLFPLSYISDEDDGYIYFGTDITEIKAENSELHQAVMDKDQKLNEVESLLLHSEKMASLGTISAGIAHEINNPIAFLASNINRCKEYLTAMSGVIRGLEKRITAEKFDRFLAIEGGDIPERKKLDFMLDDQEILVHETVEGIDRIKKIIRDLKHFSHNQPDKFSSISLADCIDSSLNLARHELKNRITVERQIPEDLPALQGSESQLSQVFMNLFVNTAQAIQGKGKIRIEVSCDDEWFTLNIADDGPGIPDDKIDQIFEPFFTTKPIGQGTGLGLSISHDIIQQHGGSMSVKSQQGEGTTFTIQLPRRQRGEAHAA</sequence>
<dbReference type="EC" id="2.7.13.3" evidence="2"/>
<dbReference type="InterPro" id="IPR000014">
    <property type="entry name" value="PAS"/>
</dbReference>
<proteinExistence type="predicted"/>
<evidence type="ECO:0000256" key="5">
    <source>
        <dbReference type="SAM" id="Phobius"/>
    </source>
</evidence>
<comment type="catalytic activity">
    <reaction evidence="1">
        <text>ATP + protein L-histidine = ADP + protein N-phospho-L-histidine.</text>
        <dbReference type="EC" id="2.7.13.3"/>
    </reaction>
</comment>
<evidence type="ECO:0000259" key="8">
    <source>
        <dbReference type="PROSITE" id="PS50113"/>
    </source>
</evidence>
<keyword evidence="5" id="KW-0812">Transmembrane</keyword>
<feature type="transmembrane region" description="Helical" evidence="5">
    <location>
        <begin position="15"/>
        <end position="35"/>
    </location>
</feature>